<dbReference type="EMBL" id="LC371242">
    <property type="protein sequence ID" value="BBC78297.1"/>
    <property type="molecule type" value="Genomic_DNA"/>
</dbReference>
<accession>A0A2Z5ZCT5</accession>
<name>A0A2Z5ZCT5_9CAUD</name>
<dbReference type="KEGG" id="vg:65108436"/>
<dbReference type="RefSeq" id="YP_010090944.1">
    <property type="nucleotide sequence ID" value="NC_055721.1"/>
</dbReference>
<evidence type="ECO:0000313" key="2">
    <source>
        <dbReference type="Proteomes" id="UP000250157"/>
    </source>
</evidence>
<keyword evidence="2" id="KW-1185">Reference proteome</keyword>
<reference evidence="1 2" key="1">
    <citation type="submission" date="2018-02" db="EMBL/GenBank/DDBJ databases">
        <title>Full genome sequencing of a novel polyvalent bacteriophage as one of T4-Family member.</title>
        <authorList>
            <person name="Kawasaki T."/>
            <person name="Saad A.M."/>
            <person name="Yamada T."/>
        </authorList>
    </citation>
    <scope>NUCLEOTIDE SEQUENCE [LARGE SCALE GENOMIC DNA]</scope>
    <source>
        <strain evidence="1 2">EcS1</strain>
    </source>
</reference>
<sequence length="57" mass="6957">MIDYDIEAYHLLLKDPEFKAEYTKRLKRSFAKLSEKMEQERKAQIMTPEMLNRTYTL</sequence>
<proteinExistence type="predicted"/>
<dbReference type="GeneID" id="65108436"/>
<organism evidence="1 2">
    <name type="scientific">Escherichia phage EcS1</name>
    <dbReference type="NCBI Taxonomy" id="2083276"/>
    <lineage>
        <taxon>Viruses</taxon>
        <taxon>Duplodnaviria</taxon>
        <taxon>Heunggongvirae</taxon>
        <taxon>Uroviricota</taxon>
        <taxon>Caudoviricetes</taxon>
        <taxon>Pantevenvirales</taxon>
        <taxon>Straboviridae</taxon>
        <taxon>Tevenvirinae</taxon>
        <taxon>Kagamiyamavirus</taxon>
        <taxon>Kagamiyamavirus ecs1</taxon>
    </lineage>
</organism>
<evidence type="ECO:0000313" key="1">
    <source>
        <dbReference type="EMBL" id="BBC78297.1"/>
    </source>
</evidence>
<dbReference type="Proteomes" id="UP000250157">
    <property type="component" value="Segment"/>
</dbReference>
<protein>
    <submittedName>
        <fullName evidence="1">Uncharacterized protein</fullName>
    </submittedName>
</protein>